<accession>A0A8H7S3N8</accession>
<gene>
    <name evidence="3" type="ORF">INT45_004532</name>
</gene>
<keyword evidence="1" id="KW-0378">Hydrolase</keyword>
<organism evidence="3 4">
    <name type="scientific">Circinella minor</name>
    <dbReference type="NCBI Taxonomy" id="1195481"/>
    <lineage>
        <taxon>Eukaryota</taxon>
        <taxon>Fungi</taxon>
        <taxon>Fungi incertae sedis</taxon>
        <taxon>Mucoromycota</taxon>
        <taxon>Mucoromycotina</taxon>
        <taxon>Mucoromycetes</taxon>
        <taxon>Mucorales</taxon>
        <taxon>Lichtheimiaceae</taxon>
        <taxon>Circinella</taxon>
    </lineage>
</organism>
<dbReference type="AlphaFoldDB" id="A0A8H7S3N8"/>
<name>A0A8H7S3N8_9FUNG</name>
<evidence type="ECO:0000313" key="3">
    <source>
        <dbReference type="EMBL" id="KAG2221538.1"/>
    </source>
</evidence>
<reference evidence="3 4" key="1">
    <citation type="submission" date="2020-12" db="EMBL/GenBank/DDBJ databases">
        <title>Metabolic potential, ecology and presence of endohyphal bacteria is reflected in genomic diversity of Mucoromycotina.</title>
        <authorList>
            <person name="Muszewska A."/>
            <person name="Okrasinska A."/>
            <person name="Steczkiewicz K."/>
            <person name="Drgas O."/>
            <person name="Orlowska M."/>
            <person name="Perlinska-Lenart U."/>
            <person name="Aleksandrzak-Piekarczyk T."/>
            <person name="Szatraj K."/>
            <person name="Zielenkiewicz U."/>
            <person name="Pilsyk S."/>
            <person name="Malc E."/>
            <person name="Mieczkowski P."/>
            <person name="Kruszewska J.S."/>
            <person name="Biernat P."/>
            <person name="Pawlowska J."/>
        </authorList>
    </citation>
    <scope>NUCLEOTIDE SEQUENCE [LARGE SCALE GENOMIC DNA]</scope>
    <source>
        <strain evidence="3 4">CBS 142.35</strain>
    </source>
</reference>
<dbReference type="InterPro" id="IPR052940">
    <property type="entry name" value="Carb_Esterase_6"/>
</dbReference>
<keyword evidence="4" id="KW-1185">Reference proteome</keyword>
<sequence>MRVEEDVKNVTSYQILQRNPKTNIAYVKLDNDEIHPFGVGGPYTIDNADSVYVGDIWIMAGQSNMRGHGYYNDGEKLAILDPTPGVHLYQSNETWAVAQEPTHRLSESPRPVHHRIPDPTVRNPAILHVRGASLGLAFAQSYRKENDNIPVGLVASAHGGTSSTQWMERDQQNPSNTLYGAMMARIEKVGGNIAGFLWYQGETDACSSDPSVYGYNTAQLLTDMLKDMNSHIPIVSVQLGRCVGGSNIQDASWNLVRENQYRSLAPRYTYLETQICAVSSIDTSMDDFVHLSAHGLAKVGHRLGIAATYAMQGKGYMSSPRMTFAGYEEKNDYNMKRCTIKITFENFENDPWSPVDEVLGFSIRNSNDDHQELPIILSARIENECDVRIYLTREALQLRGSYVLYYGWGKNPSCNLTTKSGMGLLASYVSFAIEHPH</sequence>
<evidence type="ECO:0000313" key="4">
    <source>
        <dbReference type="Proteomes" id="UP000646827"/>
    </source>
</evidence>
<dbReference type="OrthoDB" id="42638at2759"/>
<dbReference type="InterPro" id="IPR005181">
    <property type="entry name" value="SASA"/>
</dbReference>
<evidence type="ECO:0000256" key="1">
    <source>
        <dbReference type="ARBA" id="ARBA00022801"/>
    </source>
</evidence>
<dbReference type="Pfam" id="PF03629">
    <property type="entry name" value="SASA"/>
    <property type="match status" value="1"/>
</dbReference>
<dbReference type="Proteomes" id="UP000646827">
    <property type="component" value="Unassembled WGS sequence"/>
</dbReference>
<dbReference type="SUPFAM" id="SSF52266">
    <property type="entry name" value="SGNH hydrolase"/>
    <property type="match status" value="1"/>
</dbReference>
<dbReference type="GO" id="GO:0016787">
    <property type="term" value="F:hydrolase activity"/>
    <property type="evidence" value="ECO:0007669"/>
    <property type="project" value="UniProtKB-KW"/>
</dbReference>
<feature type="domain" description="Sialate O-acetylesterase" evidence="2">
    <location>
        <begin position="54"/>
        <end position="305"/>
    </location>
</feature>
<dbReference type="EMBL" id="JAEPRB010000106">
    <property type="protein sequence ID" value="KAG2221538.1"/>
    <property type="molecule type" value="Genomic_DNA"/>
</dbReference>
<dbReference type="InterPro" id="IPR036514">
    <property type="entry name" value="SGNH_hydro_sf"/>
</dbReference>
<protein>
    <recommendedName>
        <fullName evidence="2">Sialate O-acetylesterase domain-containing protein</fullName>
    </recommendedName>
</protein>
<evidence type="ECO:0000259" key="2">
    <source>
        <dbReference type="Pfam" id="PF03629"/>
    </source>
</evidence>
<proteinExistence type="predicted"/>
<dbReference type="PANTHER" id="PTHR31988:SF19">
    <property type="entry name" value="9-O-ACETYL-N-ACETYLNEURAMINIC ACID DEACETYLASE-RELATED"/>
    <property type="match status" value="1"/>
</dbReference>
<dbReference type="Gene3D" id="3.40.50.1110">
    <property type="entry name" value="SGNH hydrolase"/>
    <property type="match status" value="1"/>
</dbReference>
<dbReference type="PANTHER" id="PTHR31988">
    <property type="entry name" value="ESTERASE, PUTATIVE (DUF303)-RELATED"/>
    <property type="match status" value="1"/>
</dbReference>
<comment type="caution">
    <text evidence="3">The sequence shown here is derived from an EMBL/GenBank/DDBJ whole genome shotgun (WGS) entry which is preliminary data.</text>
</comment>